<keyword evidence="4" id="KW-1185">Reference proteome</keyword>
<evidence type="ECO:0000259" key="2">
    <source>
        <dbReference type="PROSITE" id="PS51782"/>
    </source>
</evidence>
<protein>
    <submittedName>
        <fullName evidence="3">LysM domain</fullName>
    </submittedName>
</protein>
<evidence type="ECO:0000313" key="4">
    <source>
        <dbReference type="Proteomes" id="UP000822862"/>
    </source>
</evidence>
<proteinExistence type="predicted"/>
<feature type="transmembrane region" description="Helical" evidence="1">
    <location>
        <begin position="20"/>
        <end position="40"/>
    </location>
</feature>
<sequence>MCATSENSSWIARTKRLTQALIISGTLNVSLLGTFFYFVIKDKNDSLSIELKPLTLEAKLSSTSNLEVLRSYSVLPYQQLLICLENKDFVEQGIKKRDLALSCLVAFHHFNLDKALGGISLQKRSILLSQEKGSEVIEVPVFPGLADYQFQAIVHFAKTEKWPFTSQGLFYELKRSIPPYHSSLINAFSLTSEYHSVYMLFSKTGISCSTKQVIDLLCEGEWIDLTNFSLSQRVALDLSMERCRSFLVTYLEKRSKTAALLLLESSPEFCLQQLEDRHILLFFDLFNDSSYLLKNLSKGLLASPRTDVVWQLAAQTLGYSQIPAKKIEKSEIKKPLYKTYKVQAGDNLWKIARAHKVSIKEIMQSNQLETDKIRPGRCLQIPIH</sequence>
<dbReference type="CDD" id="cd00118">
    <property type="entry name" value="LysM"/>
    <property type="match status" value="1"/>
</dbReference>
<organism evidence="3 4">
    <name type="scientific">Candidatus Rhabdochlamydia porcellionis</name>
    <dbReference type="NCBI Taxonomy" id="225148"/>
    <lineage>
        <taxon>Bacteria</taxon>
        <taxon>Pseudomonadati</taxon>
        <taxon>Chlamydiota</taxon>
        <taxon>Chlamydiia</taxon>
        <taxon>Parachlamydiales</taxon>
        <taxon>Candidatus Rhabdochlamydiaceae</taxon>
        <taxon>Candidatus Rhabdochlamydia</taxon>
    </lineage>
</organism>
<dbReference type="InterPro" id="IPR036779">
    <property type="entry name" value="LysM_dom_sf"/>
</dbReference>
<feature type="domain" description="LysM" evidence="2">
    <location>
        <begin position="338"/>
        <end position="381"/>
    </location>
</feature>
<keyword evidence="1" id="KW-0812">Transmembrane</keyword>
<keyword evidence="1" id="KW-1133">Transmembrane helix</keyword>
<dbReference type="RefSeq" id="WP_194844751.1">
    <property type="nucleotide sequence ID" value="NZ_CP075585.1"/>
</dbReference>
<dbReference type="SMART" id="SM00257">
    <property type="entry name" value="LysM"/>
    <property type="match status" value="1"/>
</dbReference>
<name>A0ABX8Z3Q5_9BACT</name>
<dbReference type="PROSITE" id="PS51782">
    <property type="entry name" value="LYSM"/>
    <property type="match status" value="1"/>
</dbReference>
<evidence type="ECO:0000313" key="3">
    <source>
        <dbReference type="EMBL" id="QZA59162.1"/>
    </source>
</evidence>
<reference evidence="3 4" key="2">
    <citation type="submission" date="2021-05" db="EMBL/GenBank/DDBJ databases">
        <title>Ecology and evolution of chlamydial symbionts of arthropods.</title>
        <authorList>
            <person name="Halter T."/>
            <person name="Sixt B.S."/>
            <person name="Toenshoff E.R."/>
            <person name="Koestlbacher S."/>
            <person name="Schulz F."/>
            <person name="Kostanjsek R."/>
            <person name="Collingro A."/>
            <person name="Hendrickx F."/>
            <person name="Horn M."/>
        </authorList>
    </citation>
    <scope>NUCLEOTIDE SEQUENCE [LARGE SCALE GENOMIC DNA]</scope>
    <source>
        <strain evidence="3 4">15C</strain>
    </source>
</reference>
<dbReference type="InterPro" id="IPR018392">
    <property type="entry name" value="LysM"/>
</dbReference>
<dbReference type="Proteomes" id="UP000822862">
    <property type="component" value="Chromosome"/>
</dbReference>
<dbReference type="EMBL" id="CP075585">
    <property type="protein sequence ID" value="QZA59162.1"/>
    <property type="molecule type" value="Genomic_DNA"/>
</dbReference>
<evidence type="ECO:0000256" key="1">
    <source>
        <dbReference type="SAM" id="Phobius"/>
    </source>
</evidence>
<keyword evidence="1" id="KW-0472">Membrane</keyword>
<accession>A0ABX8Z3Q5</accession>
<dbReference type="SUPFAM" id="SSF54106">
    <property type="entry name" value="LysM domain"/>
    <property type="match status" value="1"/>
</dbReference>
<dbReference type="Pfam" id="PF01476">
    <property type="entry name" value="LysM"/>
    <property type="match status" value="1"/>
</dbReference>
<reference evidence="3 4" key="1">
    <citation type="submission" date="2020-01" db="EMBL/GenBank/DDBJ databases">
        <authorList>
            <person name="Sixt B."/>
            <person name="Schulz F."/>
            <person name="Kostanjsek R."/>
            <person name="Koestlbacher S."/>
            <person name="Collingro A."/>
            <person name="Toenshoff E."/>
            <person name="Horn M."/>
        </authorList>
    </citation>
    <scope>NUCLEOTIDE SEQUENCE [LARGE SCALE GENOMIC DNA]</scope>
    <source>
        <strain evidence="3 4">15C</strain>
    </source>
</reference>
<dbReference type="Gene3D" id="3.10.350.10">
    <property type="entry name" value="LysM domain"/>
    <property type="match status" value="1"/>
</dbReference>
<gene>
    <name evidence="3" type="ORF">RHAB15C_0001047</name>
</gene>